<gene>
    <name evidence="2" type="ORF">ASPWEDRAFT_705658</name>
</gene>
<protein>
    <submittedName>
        <fullName evidence="2">Uncharacterized protein</fullName>
    </submittedName>
</protein>
<feature type="region of interest" description="Disordered" evidence="1">
    <location>
        <begin position="1"/>
        <end position="152"/>
    </location>
</feature>
<dbReference type="STRING" id="1073089.A0A1L9R5W8"/>
<evidence type="ECO:0000256" key="1">
    <source>
        <dbReference type="SAM" id="MobiDB-lite"/>
    </source>
</evidence>
<organism evidence="2 3">
    <name type="scientific">Aspergillus wentii DTO 134E9</name>
    <dbReference type="NCBI Taxonomy" id="1073089"/>
    <lineage>
        <taxon>Eukaryota</taxon>
        <taxon>Fungi</taxon>
        <taxon>Dikarya</taxon>
        <taxon>Ascomycota</taxon>
        <taxon>Pezizomycotina</taxon>
        <taxon>Eurotiomycetes</taxon>
        <taxon>Eurotiomycetidae</taxon>
        <taxon>Eurotiales</taxon>
        <taxon>Aspergillaceae</taxon>
        <taxon>Aspergillus</taxon>
        <taxon>Aspergillus subgen. Cremei</taxon>
    </lineage>
</organism>
<dbReference type="RefSeq" id="XP_040683993.1">
    <property type="nucleotide sequence ID" value="XM_040839136.1"/>
</dbReference>
<feature type="compositionally biased region" description="Basic and acidic residues" evidence="1">
    <location>
        <begin position="46"/>
        <end position="63"/>
    </location>
</feature>
<evidence type="ECO:0000313" key="3">
    <source>
        <dbReference type="Proteomes" id="UP000184383"/>
    </source>
</evidence>
<sequence>MLSRITSISQHGLAATRSLRQFHPPIASSAQQTRAFHGAPSLRTSDSNKEQDRTTLNPERSEVTKSGTDSEVAQHPAAYDPSKTSPESEIQATEEESRQEGKVSNPLDMSPANKDVSDWAQEEGDSSHQKTTASSRGQTHKHKTVNPGLRKK</sequence>
<name>A0A1L9R5W8_ASPWE</name>
<dbReference type="OrthoDB" id="4220319at2759"/>
<dbReference type="EMBL" id="KV878217">
    <property type="protein sequence ID" value="OJJ30316.1"/>
    <property type="molecule type" value="Genomic_DNA"/>
</dbReference>
<dbReference type="PANTHER" id="PTHR42090:SF1">
    <property type="match status" value="1"/>
</dbReference>
<dbReference type="VEuPathDB" id="FungiDB:ASPWEDRAFT_705658"/>
<evidence type="ECO:0000313" key="2">
    <source>
        <dbReference type="EMBL" id="OJJ30316.1"/>
    </source>
</evidence>
<feature type="compositionally biased region" description="Polar residues" evidence="1">
    <location>
        <begin position="1"/>
        <end position="10"/>
    </location>
</feature>
<keyword evidence="3" id="KW-1185">Reference proteome</keyword>
<dbReference type="PANTHER" id="PTHR42090">
    <property type="match status" value="1"/>
</dbReference>
<accession>A0A1L9R5W8</accession>
<dbReference type="Proteomes" id="UP000184383">
    <property type="component" value="Unassembled WGS sequence"/>
</dbReference>
<feature type="compositionally biased region" description="Polar residues" evidence="1">
    <location>
        <begin position="82"/>
        <end position="91"/>
    </location>
</feature>
<reference evidence="3" key="1">
    <citation type="journal article" date="2017" name="Genome Biol.">
        <title>Comparative genomics reveals high biological diversity and specific adaptations in the industrially and medically important fungal genus Aspergillus.</title>
        <authorList>
            <person name="de Vries R.P."/>
            <person name="Riley R."/>
            <person name="Wiebenga A."/>
            <person name="Aguilar-Osorio G."/>
            <person name="Amillis S."/>
            <person name="Uchima C.A."/>
            <person name="Anderluh G."/>
            <person name="Asadollahi M."/>
            <person name="Askin M."/>
            <person name="Barry K."/>
            <person name="Battaglia E."/>
            <person name="Bayram O."/>
            <person name="Benocci T."/>
            <person name="Braus-Stromeyer S.A."/>
            <person name="Caldana C."/>
            <person name="Canovas D."/>
            <person name="Cerqueira G.C."/>
            <person name="Chen F."/>
            <person name="Chen W."/>
            <person name="Choi C."/>
            <person name="Clum A."/>
            <person name="Dos Santos R.A."/>
            <person name="Damasio A.R."/>
            <person name="Diallinas G."/>
            <person name="Emri T."/>
            <person name="Fekete E."/>
            <person name="Flipphi M."/>
            <person name="Freyberg S."/>
            <person name="Gallo A."/>
            <person name="Gournas C."/>
            <person name="Habgood R."/>
            <person name="Hainaut M."/>
            <person name="Harispe M.L."/>
            <person name="Henrissat B."/>
            <person name="Hilden K.S."/>
            <person name="Hope R."/>
            <person name="Hossain A."/>
            <person name="Karabika E."/>
            <person name="Karaffa L."/>
            <person name="Karanyi Z."/>
            <person name="Krasevec N."/>
            <person name="Kuo A."/>
            <person name="Kusch H."/>
            <person name="LaButti K."/>
            <person name="Lagendijk E.L."/>
            <person name="Lapidus A."/>
            <person name="Levasseur A."/>
            <person name="Lindquist E."/>
            <person name="Lipzen A."/>
            <person name="Logrieco A.F."/>
            <person name="MacCabe A."/>
            <person name="Maekelae M.R."/>
            <person name="Malavazi I."/>
            <person name="Melin P."/>
            <person name="Meyer V."/>
            <person name="Mielnichuk N."/>
            <person name="Miskei M."/>
            <person name="Molnar A.P."/>
            <person name="Mule G."/>
            <person name="Ngan C.Y."/>
            <person name="Orejas M."/>
            <person name="Orosz E."/>
            <person name="Ouedraogo J.P."/>
            <person name="Overkamp K.M."/>
            <person name="Park H.-S."/>
            <person name="Perrone G."/>
            <person name="Piumi F."/>
            <person name="Punt P.J."/>
            <person name="Ram A.F."/>
            <person name="Ramon A."/>
            <person name="Rauscher S."/>
            <person name="Record E."/>
            <person name="Riano-Pachon D.M."/>
            <person name="Robert V."/>
            <person name="Roehrig J."/>
            <person name="Ruller R."/>
            <person name="Salamov A."/>
            <person name="Salih N.S."/>
            <person name="Samson R.A."/>
            <person name="Sandor E."/>
            <person name="Sanguinetti M."/>
            <person name="Schuetze T."/>
            <person name="Sepcic K."/>
            <person name="Shelest E."/>
            <person name="Sherlock G."/>
            <person name="Sophianopoulou V."/>
            <person name="Squina F.M."/>
            <person name="Sun H."/>
            <person name="Susca A."/>
            <person name="Todd R.B."/>
            <person name="Tsang A."/>
            <person name="Unkles S.E."/>
            <person name="van de Wiele N."/>
            <person name="van Rossen-Uffink D."/>
            <person name="Oliveira J.V."/>
            <person name="Vesth T.C."/>
            <person name="Visser J."/>
            <person name="Yu J.-H."/>
            <person name="Zhou M."/>
            <person name="Andersen M.R."/>
            <person name="Archer D.B."/>
            <person name="Baker S.E."/>
            <person name="Benoit I."/>
            <person name="Brakhage A.A."/>
            <person name="Braus G.H."/>
            <person name="Fischer R."/>
            <person name="Frisvad J.C."/>
            <person name="Goldman G.H."/>
            <person name="Houbraken J."/>
            <person name="Oakley B."/>
            <person name="Pocsi I."/>
            <person name="Scazzocchio C."/>
            <person name="Seiboth B."/>
            <person name="vanKuyk P.A."/>
            <person name="Wortman J."/>
            <person name="Dyer P.S."/>
            <person name="Grigoriev I.V."/>
        </authorList>
    </citation>
    <scope>NUCLEOTIDE SEQUENCE [LARGE SCALE GENOMIC DNA]</scope>
    <source>
        <strain evidence="3">DTO 134E9</strain>
    </source>
</reference>
<feature type="compositionally biased region" description="Basic residues" evidence="1">
    <location>
        <begin position="138"/>
        <end position="152"/>
    </location>
</feature>
<dbReference type="AlphaFoldDB" id="A0A1L9R5W8"/>
<dbReference type="GeneID" id="63754984"/>
<proteinExistence type="predicted"/>